<evidence type="ECO:0000259" key="1">
    <source>
        <dbReference type="Pfam" id="PF00535"/>
    </source>
</evidence>
<keyword evidence="3" id="KW-1185">Reference proteome</keyword>
<sequence length="260" mass="29497">MGYSCCLVVPHFNHVQAFAQFLPRLAALELPCIVVDDGSMPTQLEQLYELLQAYPDITLIDHQQNRGKGAAMWTGAHAARMQGHSHMLQIDADGQHDTADVARFIADSQAHPTAIVSGAPQFDESAPKARVYGRKVTDFWVALETGSTQIKDSLCGFRVYPLNQFEQVFDHYHIGKRMDFDTDVLVKSVWQGIPIRFIDTKVVYLANSVSHFHYLDDNLRLIWLHTRLMTGMLVRLPLRCGRAIRHWLVKQYRAIAGKPN</sequence>
<dbReference type="InterPro" id="IPR029044">
    <property type="entry name" value="Nucleotide-diphossugar_trans"/>
</dbReference>
<organism evidence="2 3">
    <name type="scientific">Arenicella xantha</name>
    <dbReference type="NCBI Taxonomy" id="644221"/>
    <lineage>
        <taxon>Bacteria</taxon>
        <taxon>Pseudomonadati</taxon>
        <taxon>Pseudomonadota</taxon>
        <taxon>Gammaproteobacteria</taxon>
        <taxon>Arenicellales</taxon>
        <taxon>Arenicellaceae</taxon>
        <taxon>Arenicella</taxon>
    </lineage>
</organism>
<feature type="domain" description="Glycosyltransferase 2-like" evidence="1">
    <location>
        <begin position="7"/>
        <end position="133"/>
    </location>
</feature>
<evidence type="ECO:0000313" key="3">
    <source>
        <dbReference type="Proteomes" id="UP000253083"/>
    </source>
</evidence>
<dbReference type="Proteomes" id="UP000253083">
    <property type="component" value="Unassembled WGS sequence"/>
</dbReference>
<gene>
    <name evidence="2" type="ORF">DFR28_1011112</name>
</gene>
<dbReference type="AlphaFoldDB" id="A0A395JQT1"/>
<proteinExistence type="predicted"/>
<protein>
    <submittedName>
        <fullName evidence="2">GT2 family glycosyltransferase</fullName>
    </submittedName>
</protein>
<dbReference type="CDD" id="cd04179">
    <property type="entry name" value="DPM_DPG-synthase_like"/>
    <property type="match status" value="1"/>
</dbReference>
<dbReference type="InterPro" id="IPR001173">
    <property type="entry name" value="Glyco_trans_2-like"/>
</dbReference>
<dbReference type="EMBL" id="QNRT01000001">
    <property type="protein sequence ID" value="RBP53723.1"/>
    <property type="molecule type" value="Genomic_DNA"/>
</dbReference>
<dbReference type="OrthoDB" id="9808633at2"/>
<dbReference type="Gene3D" id="3.90.550.10">
    <property type="entry name" value="Spore Coat Polysaccharide Biosynthesis Protein SpsA, Chain A"/>
    <property type="match status" value="1"/>
</dbReference>
<dbReference type="Pfam" id="PF00535">
    <property type="entry name" value="Glycos_transf_2"/>
    <property type="match status" value="1"/>
</dbReference>
<comment type="caution">
    <text evidence="2">The sequence shown here is derived from an EMBL/GenBank/DDBJ whole genome shotgun (WGS) entry which is preliminary data.</text>
</comment>
<keyword evidence="2" id="KW-0808">Transferase</keyword>
<dbReference type="SUPFAM" id="SSF53448">
    <property type="entry name" value="Nucleotide-diphospho-sugar transferases"/>
    <property type="match status" value="1"/>
</dbReference>
<evidence type="ECO:0000313" key="2">
    <source>
        <dbReference type="EMBL" id="RBP53723.1"/>
    </source>
</evidence>
<accession>A0A395JQT1</accession>
<dbReference type="PANTHER" id="PTHR10859">
    <property type="entry name" value="GLYCOSYL TRANSFERASE"/>
    <property type="match status" value="1"/>
</dbReference>
<dbReference type="PANTHER" id="PTHR10859:SF91">
    <property type="entry name" value="DOLICHYL-PHOSPHATE BETA-GLUCOSYLTRANSFERASE"/>
    <property type="match status" value="1"/>
</dbReference>
<reference evidence="2 3" key="1">
    <citation type="submission" date="2018-06" db="EMBL/GenBank/DDBJ databases">
        <title>Genomic Encyclopedia of Type Strains, Phase IV (KMG-IV): sequencing the most valuable type-strain genomes for metagenomic binning, comparative biology and taxonomic classification.</title>
        <authorList>
            <person name="Goeker M."/>
        </authorList>
    </citation>
    <scope>NUCLEOTIDE SEQUENCE [LARGE SCALE GENOMIC DNA]</scope>
    <source>
        <strain evidence="2 3">DSM 24032</strain>
    </source>
</reference>
<dbReference type="GO" id="GO:0016740">
    <property type="term" value="F:transferase activity"/>
    <property type="evidence" value="ECO:0007669"/>
    <property type="project" value="UniProtKB-KW"/>
</dbReference>
<dbReference type="RefSeq" id="WP_113953263.1">
    <property type="nucleotide sequence ID" value="NZ_QNRT01000001.1"/>
</dbReference>
<dbReference type="GO" id="GO:0006487">
    <property type="term" value="P:protein N-linked glycosylation"/>
    <property type="evidence" value="ECO:0007669"/>
    <property type="project" value="TreeGrafter"/>
</dbReference>
<name>A0A395JQT1_9GAMM</name>
<dbReference type="InParanoid" id="A0A395JQT1"/>